<dbReference type="EMBL" id="QXGE01000497">
    <property type="protein sequence ID" value="KAE9310783.1"/>
    <property type="molecule type" value="Genomic_DNA"/>
</dbReference>
<evidence type="ECO:0000313" key="3">
    <source>
        <dbReference type="EMBL" id="KAE9310783.1"/>
    </source>
</evidence>
<dbReference type="OrthoDB" id="94416at2759"/>
<evidence type="ECO:0000256" key="1">
    <source>
        <dbReference type="SAM" id="MobiDB-lite"/>
    </source>
</evidence>
<accession>A0A6A3Y5R4</accession>
<dbReference type="Proteomes" id="UP000486351">
    <property type="component" value="Unassembled WGS sequence"/>
</dbReference>
<sequence length="120" mass="14056">MRQIATMVTTLPENDTPVSEESLMYHFKKSMPYERQTNYEESGREASTLTELSRYFTRLEMQADRKDPRMHQRKDNTRSPNLPKQQRGKEPRQNAKLSKPVTGKGCSHHRTTTHSDDECQ</sequence>
<organism evidence="2 5">
    <name type="scientific">Phytophthora fragariae</name>
    <dbReference type="NCBI Taxonomy" id="53985"/>
    <lineage>
        <taxon>Eukaryota</taxon>
        <taxon>Sar</taxon>
        <taxon>Stramenopiles</taxon>
        <taxon>Oomycota</taxon>
        <taxon>Peronosporomycetes</taxon>
        <taxon>Peronosporales</taxon>
        <taxon>Peronosporaceae</taxon>
        <taxon>Phytophthora</taxon>
    </lineage>
</organism>
<evidence type="ECO:0000313" key="4">
    <source>
        <dbReference type="EMBL" id="KAE9340044.1"/>
    </source>
</evidence>
<feature type="region of interest" description="Disordered" evidence="1">
    <location>
        <begin position="57"/>
        <end position="120"/>
    </location>
</feature>
<evidence type="ECO:0000313" key="6">
    <source>
        <dbReference type="Proteomes" id="UP000437068"/>
    </source>
</evidence>
<dbReference type="Proteomes" id="UP000437068">
    <property type="component" value="Unassembled WGS sequence"/>
</dbReference>
<evidence type="ECO:0000313" key="5">
    <source>
        <dbReference type="Proteomes" id="UP000433483"/>
    </source>
</evidence>
<protein>
    <submittedName>
        <fullName evidence="2">Uncharacterized protein</fullName>
    </submittedName>
</protein>
<dbReference type="EMBL" id="QXGB01000501">
    <property type="protein sequence ID" value="KAE9212643.1"/>
    <property type="molecule type" value="Genomic_DNA"/>
</dbReference>
<evidence type="ECO:0000313" key="2">
    <source>
        <dbReference type="EMBL" id="KAE9212643.1"/>
    </source>
</evidence>
<reference evidence="5 6" key="1">
    <citation type="submission" date="2018-08" db="EMBL/GenBank/DDBJ databases">
        <title>Genomic investigation of the strawberry pathogen Phytophthora fragariae indicates pathogenicity is determined by transcriptional variation in three key races.</title>
        <authorList>
            <person name="Adams T.M."/>
            <person name="Armitage A.D."/>
            <person name="Sobczyk M.K."/>
            <person name="Bates H.J."/>
            <person name="Dunwell J.M."/>
            <person name="Nellist C.F."/>
            <person name="Harrison R.J."/>
        </authorList>
    </citation>
    <scope>NUCLEOTIDE SEQUENCE [LARGE SCALE GENOMIC DNA]</scope>
    <source>
        <strain evidence="3 6">A4</strain>
        <strain evidence="2 5">NOV-27</strain>
        <strain evidence="4 7">NOV-77</strain>
    </source>
</reference>
<dbReference type="AlphaFoldDB" id="A0A6A3Y5R4"/>
<proteinExistence type="predicted"/>
<feature type="compositionally biased region" description="Basic and acidic residues" evidence="1">
    <location>
        <begin position="61"/>
        <end position="77"/>
    </location>
</feature>
<comment type="caution">
    <text evidence="2">The sequence shown here is derived from an EMBL/GenBank/DDBJ whole genome shotgun (WGS) entry which is preliminary data.</text>
</comment>
<keyword evidence="5" id="KW-1185">Reference proteome</keyword>
<name>A0A6A3Y5R4_9STRA</name>
<dbReference type="EMBL" id="QXFY01000598">
    <property type="protein sequence ID" value="KAE9340044.1"/>
    <property type="molecule type" value="Genomic_DNA"/>
</dbReference>
<gene>
    <name evidence="3" type="ORF">PF001_g10033</name>
    <name evidence="2" type="ORF">PF005_g10511</name>
    <name evidence="4" type="ORF">PF008_g11283</name>
</gene>
<dbReference type="Proteomes" id="UP000433483">
    <property type="component" value="Unassembled WGS sequence"/>
</dbReference>
<evidence type="ECO:0000313" key="7">
    <source>
        <dbReference type="Proteomes" id="UP000486351"/>
    </source>
</evidence>